<dbReference type="AlphaFoldDB" id="A0A1X2F2I2"/>
<organism evidence="7 8">
    <name type="scientific">Mycolicibacterium wolinskyi</name>
    <dbReference type="NCBI Taxonomy" id="59750"/>
    <lineage>
        <taxon>Bacteria</taxon>
        <taxon>Bacillati</taxon>
        <taxon>Actinomycetota</taxon>
        <taxon>Actinomycetes</taxon>
        <taxon>Mycobacteriales</taxon>
        <taxon>Mycobacteriaceae</taxon>
        <taxon>Mycolicibacterium</taxon>
    </lineage>
</organism>
<dbReference type="Gene3D" id="3.40.50.150">
    <property type="entry name" value="Vaccinia Virus protein VP39"/>
    <property type="match status" value="1"/>
</dbReference>
<evidence type="ECO:0000256" key="1">
    <source>
        <dbReference type="ARBA" id="ARBA00003907"/>
    </source>
</evidence>
<name>A0A1X2F2I2_9MYCO</name>
<dbReference type="GO" id="GO:0008168">
    <property type="term" value="F:methyltransferase activity"/>
    <property type="evidence" value="ECO:0007669"/>
    <property type="project" value="UniProtKB-UniRule"/>
</dbReference>
<accession>A0A1X2F2I2</accession>
<dbReference type="PANTHER" id="PTHR43619:SF2">
    <property type="entry name" value="S-ADENOSYL-L-METHIONINE-DEPENDENT METHYLTRANSFERASES SUPERFAMILY PROTEIN"/>
    <property type="match status" value="1"/>
</dbReference>
<dbReference type="EMBL" id="LQQA01000029">
    <property type="protein sequence ID" value="ORX12651.1"/>
    <property type="molecule type" value="Genomic_DNA"/>
</dbReference>
<evidence type="ECO:0000313" key="8">
    <source>
        <dbReference type="Proteomes" id="UP000193964"/>
    </source>
</evidence>
<evidence type="ECO:0000256" key="6">
    <source>
        <dbReference type="RuleBase" id="RU362030"/>
    </source>
</evidence>
<dbReference type="EC" id="2.1.1.-" evidence="6"/>
<gene>
    <name evidence="7" type="ORF">AWC31_32410</name>
</gene>
<dbReference type="InterPro" id="IPR011610">
    <property type="entry name" value="SAM_mthyl_Trfase_ML2640-like"/>
</dbReference>
<dbReference type="Proteomes" id="UP000193964">
    <property type="component" value="Unassembled WGS sequence"/>
</dbReference>
<dbReference type="OrthoDB" id="9806164at2"/>
<protein>
    <recommendedName>
        <fullName evidence="6">S-adenosyl-L-methionine-dependent methyltransferase</fullName>
        <ecNumber evidence="6">2.1.1.-</ecNumber>
    </recommendedName>
</protein>
<evidence type="ECO:0000256" key="5">
    <source>
        <dbReference type="ARBA" id="ARBA00022691"/>
    </source>
</evidence>
<comment type="function">
    <text evidence="1 6">Exhibits S-adenosyl-L-methionine-dependent methyltransferase activity.</text>
</comment>
<proteinExistence type="inferred from homology"/>
<dbReference type="PANTHER" id="PTHR43619">
    <property type="entry name" value="S-ADENOSYL-L-METHIONINE-DEPENDENT METHYLTRANSFERASE YKTD-RELATED"/>
    <property type="match status" value="1"/>
</dbReference>
<evidence type="ECO:0000313" key="7">
    <source>
        <dbReference type="EMBL" id="ORX12651.1"/>
    </source>
</evidence>
<reference evidence="7 8" key="1">
    <citation type="submission" date="2016-01" db="EMBL/GenBank/DDBJ databases">
        <title>The new phylogeny of the genus Mycobacterium.</title>
        <authorList>
            <person name="Tarcisio F."/>
            <person name="Conor M."/>
            <person name="Antonella G."/>
            <person name="Elisabetta G."/>
            <person name="Giulia F.S."/>
            <person name="Sara T."/>
            <person name="Anna F."/>
            <person name="Clotilde B."/>
            <person name="Roberto B."/>
            <person name="Veronica D.S."/>
            <person name="Fabio R."/>
            <person name="Monica P."/>
            <person name="Olivier J."/>
            <person name="Enrico T."/>
            <person name="Nicola S."/>
        </authorList>
    </citation>
    <scope>NUCLEOTIDE SEQUENCE [LARGE SCALE GENOMIC DNA]</scope>
    <source>
        <strain evidence="7 8">ATCC 700010</strain>
    </source>
</reference>
<dbReference type="Pfam" id="PF04072">
    <property type="entry name" value="LCM"/>
    <property type="match status" value="1"/>
</dbReference>
<sequence>MQKPGQTPGRPVADTGLLVAAIRAEETRRADGLFSDPFAEKLAGESGRRLLADALAATGEKTTLQIIVRTRFWDEALLRATRTVDQVVILAAGMDARAYRLPWPDGTVVFELDQPAVIAAKNELLAEDRPRCRRVALGVDLTEDWTASLHDNGFDADKPAVWLIEGLLQYLDEAAVHTLFDRVDAMSAAGSVLLYDVVGKTLLDAAMLAAVRESMAASGAPWLFGTDQPGELSGRLGWSAVVTDIAEPGNAWNRWFAPAVPLDVPGVPRGYFVEATKPG</sequence>
<comment type="caution">
    <text evidence="7">The sequence shown here is derived from an EMBL/GenBank/DDBJ whole genome shotgun (WGS) entry which is preliminary data.</text>
</comment>
<dbReference type="InterPro" id="IPR029063">
    <property type="entry name" value="SAM-dependent_MTases_sf"/>
</dbReference>
<dbReference type="GO" id="GO:0032259">
    <property type="term" value="P:methylation"/>
    <property type="evidence" value="ECO:0007669"/>
    <property type="project" value="UniProtKB-KW"/>
</dbReference>
<dbReference type="InterPro" id="IPR007213">
    <property type="entry name" value="Ppm1/Ppm2/Tcmp"/>
</dbReference>
<evidence type="ECO:0000256" key="2">
    <source>
        <dbReference type="ARBA" id="ARBA00008138"/>
    </source>
</evidence>
<evidence type="ECO:0000256" key="3">
    <source>
        <dbReference type="ARBA" id="ARBA00022603"/>
    </source>
</evidence>
<dbReference type="SUPFAM" id="SSF53335">
    <property type="entry name" value="S-adenosyl-L-methionine-dependent methyltransferases"/>
    <property type="match status" value="1"/>
</dbReference>
<keyword evidence="5 6" id="KW-0949">S-adenosyl-L-methionine</keyword>
<dbReference type="RefSeq" id="WP_085146322.1">
    <property type="nucleotide sequence ID" value="NZ_JACKUA010000030.1"/>
</dbReference>
<dbReference type="NCBIfam" id="TIGR00027">
    <property type="entry name" value="mthyl_TIGR00027"/>
    <property type="match status" value="1"/>
</dbReference>
<keyword evidence="4 7" id="KW-0808">Transferase</keyword>
<evidence type="ECO:0000256" key="4">
    <source>
        <dbReference type="ARBA" id="ARBA00022679"/>
    </source>
</evidence>
<keyword evidence="3 6" id="KW-0489">Methyltransferase</keyword>
<comment type="similarity">
    <text evidence="2 6">Belongs to the UPF0677 family.</text>
</comment>